<dbReference type="InterPro" id="IPR029058">
    <property type="entry name" value="AB_hydrolase_fold"/>
</dbReference>
<dbReference type="SUPFAM" id="SSF53474">
    <property type="entry name" value="alpha/beta-Hydrolases"/>
    <property type="match status" value="1"/>
</dbReference>
<keyword evidence="3" id="KW-1185">Reference proteome</keyword>
<reference evidence="2 3" key="2">
    <citation type="submission" date="2020-05" db="EMBL/GenBank/DDBJ databases">
        <title>Draft genome sequence of Desulfovibrio sp. strainFSS-1.</title>
        <authorList>
            <person name="Shimoshige H."/>
            <person name="Kobayashi H."/>
            <person name="Maekawa T."/>
        </authorList>
    </citation>
    <scope>NUCLEOTIDE SEQUENCE [LARGE SCALE GENOMIC DNA]</scope>
    <source>
        <strain evidence="2 3">SIID29052-01</strain>
    </source>
</reference>
<dbReference type="RefSeq" id="WP_173080694.1">
    <property type="nucleotide sequence ID" value="NZ_BLTE01000001.1"/>
</dbReference>
<dbReference type="AlphaFoldDB" id="A0A6V8LIJ1"/>
<comment type="caution">
    <text evidence="2">The sequence shown here is derived from an EMBL/GenBank/DDBJ whole genome shotgun (WGS) entry which is preliminary data.</text>
</comment>
<proteinExistence type="predicted"/>
<feature type="chain" id="PRO_5028858177" evidence="1">
    <location>
        <begin position="23"/>
        <end position="574"/>
    </location>
</feature>
<dbReference type="Pfam" id="PF05990">
    <property type="entry name" value="DUF900"/>
    <property type="match status" value="1"/>
</dbReference>
<feature type="signal peptide" evidence="1">
    <location>
        <begin position="1"/>
        <end position="22"/>
    </location>
</feature>
<dbReference type="PANTHER" id="PTHR36513">
    <property type="entry name" value="ABC TRANSMEMBRANE TYPE-1 DOMAIN-CONTAINING PROTEIN"/>
    <property type="match status" value="1"/>
</dbReference>
<dbReference type="EMBL" id="BLTE01000001">
    <property type="protein sequence ID" value="GFK92533.1"/>
    <property type="molecule type" value="Genomic_DNA"/>
</dbReference>
<evidence type="ECO:0000256" key="1">
    <source>
        <dbReference type="SAM" id="SignalP"/>
    </source>
</evidence>
<organism evidence="2 3">
    <name type="scientific">Fundidesulfovibrio magnetotacticus</name>
    <dbReference type="NCBI Taxonomy" id="2730080"/>
    <lineage>
        <taxon>Bacteria</taxon>
        <taxon>Pseudomonadati</taxon>
        <taxon>Thermodesulfobacteriota</taxon>
        <taxon>Desulfovibrionia</taxon>
        <taxon>Desulfovibrionales</taxon>
        <taxon>Desulfovibrionaceae</taxon>
        <taxon>Fundidesulfovibrio</taxon>
    </lineage>
</organism>
<name>A0A6V8LIJ1_9BACT</name>
<evidence type="ECO:0000313" key="2">
    <source>
        <dbReference type="EMBL" id="GFK92533.1"/>
    </source>
</evidence>
<evidence type="ECO:0000313" key="3">
    <source>
        <dbReference type="Proteomes" id="UP000494245"/>
    </source>
</evidence>
<dbReference type="Proteomes" id="UP000494245">
    <property type="component" value="Unassembled WGS sequence"/>
</dbReference>
<keyword evidence="1" id="KW-0732">Signal</keyword>
<dbReference type="PANTHER" id="PTHR36513:SF1">
    <property type="entry name" value="TRANSMEMBRANE PROTEIN"/>
    <property type="match status" value="1"/>
</dbReference>
<protein>
    <submittedName>
        <fullName evidence="2">Uncharacterized protein</fullName>
    </submittedName>
</protein>
<dbReference type="Gene3D" id="3.40.50.1820">
    <property type="entry name" value="alpha/beta hydrolase"/>
    <property type="match status" value="1"/>
</dbReference>
<sequence>MAKVFFGILLALCCLSSGPAGASGAVYKGTLRPGGGGPPMGVALVLEGTDSLQGYLALEGGPVLHAQGPGPGALRLTPPCPSSMAPAWEASLARAGDGLKGSLTALPGAPSPCGALRVPGGRVEFSPDRDAPAEAVAERLARRFAAESLRLAGEGLLAQREAAAFDAVESLEAALAVARLAFPDDPAPLAVYVEPLVRAYVLAGDIPSAKALAASYAEQAALPPPAARRLEAQAEPALSRGAAEERQYDLVRVHYATDRERTATQEPMGRFGSAPAAATSYGYCDVAVPRSHTPGVLEGPSLTSLTLSYDPSRHVTVTAVKEQRAGEFFRSIRDNVRDGRKDVLVFVHGYSVSFDRAVRRMAQMVHDMRFAGTPVVYSWPSEGLVQRYAQDAEKTGLSVPRLTAFVETLARDVQPANIHIIAHSMGNRVLLGALERLAASRGDGAGTLMRNVILAAPDVDSTVFRTRIAPRIAGVAQNATLYASSRDLAMVLSKLYNKAARLGDAQELVAVPPLDSIDASTVDSGLLGHSYYGQNHAVLDDMHLLIQGLKPPQRPLLVPARTAAGQDYWRFKTP</sequence>
<accession>A0A6V8LIJ1</accession>
<gene>
    <name evidence="2" type="ORF">NNJEOMEG_00358</name>
</gene>
<dbReference type="InterPro" id="IPR010297">
    <property type="entry name" value="DUF900_hydrolase"/>
</dbReference>
<reference evidence="2 3" key="1">
    <citation type="submission" date="2020-04" db="EMBL/GenBank/DDBJ databases">
        <authorList>
            <consortium name="Desulfovibrio sp. FSS-1 genome sequencing consortium"/>
            <person name="Shimoshige H."/>
            <person name="Kobayashi H."/>
            <person name="Maekawa T."/>
        </authorList>
    </citation>
    <scope>NUCLEOTIDE SEQUENCE [LARGE SCALE GENOMIC DNA]</scope>
    <source>
        <strain evidence="2 3">SIID29052-01</strain>
    </source>
</reference>